<accession>A0AAE0C3K6</accession>
<proteinExistence type="predicted"/>
<keyword evidence="2" id="KW-1185">Reference proteome</keyword>
<dbReference type="EMBL" id="LGRX02029133">
    <property type="protein sequence ID" value="KAK3247214.1"/>
    <property type="molecule type" value="Genomic_DNA"/>
</dbReference>
<protein>
    <submittedName>
        <fullName evidence="1">Uncharacterized protein</fullName>
    </submittedName>
</protein>
<name>A0AAE0C3K6_9CHLO</name>
<evidence type="ECO:0000313" key="1">
    <source>
        <dbReference type="EMBL" id="KAK3247214.1"/>
    </source>
</evidence>
<sequence length="373" mass="40634">MPLCWLYSKEVLTRKRVHLYYYLPYQNKVIVALKSEIATASLDTDVFDFDHRNLGVQRFVNELVYDTLTYIVEPDTVAYGYLLGTDSVTDRDGRRALVDLIKGCVPPAVRQKHQSEHSALLYPARVDPRPILAMEQRLVRENRATDWTPHGCYAQGAAVGEPSFPVFYAAVKVKYPRLQDLHAASIAEPSDLVASIYVSWEQCAGGTPGTAAAVGVPGDEKTDRDDILGKLRTRLDKIQAFIKTQPMGGAPAVLPKKNRKGLDGFRVFVGNDSRVGFDPGAKTTLPNRLARHGGLLPRPVEECTAEVLHTLALCQVVYETAADNGMDAFVAAVEQHGAPAVVRAGATAGGVDVCAYGFAVEESDDSEDEGMGV</sequence>
<organism evidence="1 2">
    <name type="scientific">Cymbomonas tetramitiformis</name>
    <dbReference type="NCBI Taxonomy" id="36881"/>
    <lineage>
        <taxon>Eukaryota</taxon>
        <taxon>Viridiplantae</taxon>
        <taxon>Chlorophyta</taxon>
        <taxon>Pyramimonadophyceae</taxon>
        <taxon>Pyramimonadales</taxon>
        <taxon>Pyramimonadaceae</taxon>
        <taxon>Cymbomonas</taxon>
    </lineage>
</organism>
<gene>
    <name evidence="1" type="ORF">CYMTET_43272</name>
</gene>
<dbReference type="AlphaFoldDB" id="A0AAE0C3K6"/>
<comment type="caution">
    <text evidence="1">The sequence shown here is derived from an EMBL/GenBank/DDBJ whole genome shotgun (WGS) entry which is preliminary data.</text>
</comment>
<evidence type="ECO:0000313" key="2">
    <source>
        <dbReference type="Proteomes" id="UP001190700"/>
    </source>
</evidence>
<reference evidence="1 2" key="1">
    <citation type="journal article" date="2015" name="Genome Biol. Evol.">
        <title>Comparative Genomics of a Bacterivorous Green Alga Reveals Evolutionary Causalities and Consequences of Phago-Mixotrophic Mode of Nutrition.</title>
        <authorList>
            <person name="Burns J.A."/>
            <person name="Paasch A."/>
            <person name="Narechania A."/>
            <person name="Kim E."/>
        </authorList>
    </citation>
    <scope>NUCLEOTIDE SEQUENCE [LARGE SCALE GENOMIC DNA]</scope>
    <source>
        <strain evidence="1 2">PLY_AMNH</strain>
    </source>
</reference>
<dbReference type="Proteomes" id="UP001190700">
    <property type="component" value="Unassembled WGS sequence"/>
</dbReference>